<dbReference type="Gene3D" id="3.90.220.20">
    <property type="entry name" value="DNA methylase specificity domains"/>
    <property type="match status" value="2"/>
</dbReference>
<gene>
    <name evidence="5" type="ORF">K8352_14525</name>
</gene>
<dbReference type="InterPro" id="IPR000055">
    <property type="entry name" value="Restrct_endonuc_typeI_TRD"/>
</dbReference>
<evidence type="ECO:0000313" key="6">
    <source>
        <dbReference type="Proteomes" id="UP001200642"/>
    </source>
</evidence>
<dbReference type="EMBL" id="JAIRBC010000022">
    <property type="protein sequence ID" value="MCG2461971.1"/>
    <property type="molecule type" value="Genomic_DNA"/>
</dbReference>
<feature type="domain" description="Type I restriction modification DNA specificity" evidence="4">
    <location>
        <begin position="237"/>
        <end position="406"/>
    </location>
</feature>
<dbReference type="Proteomes" id="UP001200642">
    <property type="component" value="Unassembled WGS sequence"/>
</dbReference>
<evidence type="ECO:0000256" key="2">
    <source>
        <dbReference type="ARBA" id="ARBA00022747"/>
    </source>
</evidence>
<keyword evidence="5" id="KW-0255">Endonuclease</keyword>
<dbReference type="PANTHER" id="PTHR30408">
    <property type="entry name" value="TYPE-1 RESTRICTION ENZYME ECOKI SPECIFICITY PROTEIN"/>
    <property type="match status" value="1"/>
</dbReference>
<dbReference type="RefSeq" id="WP_317903113.1">
    <property type="nucleotide sequence ID" value="NZ_JAIRBC010000022.1"/>
</dbReference>
<keyword evidence="3" id="KW-0238">DNA-binding</keyword>
<dbReference type="SUPFAM" id="SSF116734">
    <property type="entry name" value="DNA methylase specificity domain"/>
    <property type="match status" value="2"/>
</dbReference>
<dbReference type="AlphaFoldDB" id="A0AAE3JQC8"/>
<dbReference type="InterPro" id="IPR044946">
    <property type="entry name" value="Restrct_endonuc_typeI_TRD_sf"/>
</dbReference>
<keyword evidence="5" id="KW-0540">Nuclease</keyword>
<sequence>MRKEKQVVPQLRFPEFEQVWEARKYNQIYSFYSTNSFSRDNLNYEEGEIKNIHYGDIHTKFSTIFDITKEIVPFINSDINISKIKDENYCIEGDLLIADASEDYNDIGKTIEIVNLNNEKVVSGLHTFLARPNKFKMAIGFSGYMLQNWKIRKQIMTIAQGTKVLGLATSRLGNINLMIPQLKEQQKVADFLAEIDNRIQTLEKKKTLLEQYKKGVMQRIFKREIRFKDVNGQEFPEWKKRSLGELTYKVGKKNKENVSYPIYSINNQEGFRPQSEQFEGLDSNDRGYDISLYKIVHEETFAYNPARINVGSIGYSYDLKEVIISSLYVCFKTNKELEDLYLLAYLDTDRFNKDILRYEEGGVRQYLFYENFSQIKIPLPSNKEQTKIANFLSAIDKKIALANQQIDHTKTYKKGLLQQMFV</sequence>
<keyword evidence="2" id="KW-0680">Restriction system</keyword>
<dbReference type="Pfam" id="PF01420">
    <property type="entry name" value="Methylase_S"/>
    <property type="match status" value="2"/>
</dbReference>
<dbReference type="EC" id="3.1.21.-" evidence="5"/>
<keyword evidence="5" id="KW-0378">Hydrolase</keyword>
<comment type="similarity">
    <text evidence="1">Belongs to the type-I restriction system S methylase family.</text>
</comment>
<evidence type="ECO:0000256" key="3">
    <source>
        <dbReference type="ARBA" id="ARBA00023125"/>
    </source>
</evidence>
<feature type="domain" description="Type I restriction modification DNA specificity" evidence="4">
    <location>
        <begin position="42"/>
        <end position="210"/>
    </location>
</feature>
<keyword evidence="6" id="KW-1185">Reference proteome</keyword>
<dbReference type="GO" id="GO:0009307">
    <property type="term" value="P:DNA restriction-modification system"/>
    <property type="evidence" value="ECO:0007669"/>
    <property type="project" value="UniProtKB-KW"/>
</dbReference>
<reference evidence="5" key="1">
    <citation type="submission" date="2023-02" db="EMBL/GenBank/DDBJ databases">
        <title>Genome of Flavobacteriaceae gen. nov. sp. strain F89.</title>
        <authorList>
            <person name="Wang Y."/>
        </authorList>
    </citation>
    <scope>NUCLEOTIDE SEQUENCE</scope>
    <source>
        <strain evidence="5">F89</strain>
    </source>
</reference>
<dbReference type="GO" id="GO:0004519">
    <property type="term" value="F:endonuclease activity"/>
    <property type="evidence" value="ECO:0007669"/>
    <property type="project" value="UniProtKB-KW"/>
</dbReference>
<dbReference type="GO" id="GO:0016787">
    <property type="term" value="F:hydrolase activity"/>
    <property type="evidence" value="ECO:0007669"/>
    <property type="project" value="UniProtKB-KW"/>
</dbReference>
<proteinExistence type="inferred from homology"/>
<evidence type="ECO:0000256" key="1">
    <source>
        <dbReference type="ARBA" id="ARBA00010923"/>
    </source>
</evidence>
<comment type="caution">
    <text evidence="5">The sequence shown here is derived from an EMBL/GenBank/DDBJ whole genome shotgun (WGS) entry which is preliminary data.</text>
</comment>
<dbReference type="GO" id="GO:0003677">
    <property type="term" value="F:DNA binding"/>
    <property type="evidence" value="ECO:0007669"/>
    <property type="project" value="UniProtKB-KW"/>
</dbReference>
<dbReference type="InterPro" id="IPR052021">
    <property type="entry name" value="Type-I_RS_S_subunit"/>
</dbReference>
<name>A0AAE3JQC8_9FLAO</name>
<dbReference type="PANTHER" id="PTHR30408:SF12">
    <property type="entry name" value="TYPE I RESTRICTION ENZYME MJAVIII SPECIFICITY SUBUNIT"/>
    <property type="match status" value="1"/>
</dbReference>
<protein>
    <submittedName>
        <fullName evidence="5">Restriction endonuclease subunit S</fullName>
        <ecNumber evidence="5">3.1.21.-</ecNumber>
    </submittedName>
</protein>
<evidence type="ECO:0000259" key="4">
    <source>
        <dbReference type="Pfam" id="PF01420"/>
    </source>
</evidence>
<accession>A0AAE3JQC8</accession>
<organism evidence="5 6">
    <name type="scientific">Cerina litoralis</name>
    <dbReference type="NCBI Taxonomy" id="2874477"/>
    <lineage>
        <taxon>Bacteria</taxon>
        <taxon>Pseudomonadati</taxon>
        <taxon>Bacteroidota</taxon>
        <taxon>Flavobacteriia</taxon>
        <taxon>Flavobacteriales</taxon>
        <taxon>Flavobacteriaceae</taxon>
        <taxon>Cerina</taxon>
    </lineage>
</organism>
<evidence type="ECO:0000313" key="5">
    <source>
        <dbReference type="EMBL" id="MCG2461971.1"/>
    </source>
</evidence>